<keyword evidence="6 13" id="KW-0547">Nucleotide-binding</keyword>
<comment type="subcellular location">
    <subcellularLocation>
        <location evidence="1">Membrane</location>
        <topology evidence="1">Multi-pass membrane protein</topology>
    </subcellularLocation>
    <subcellularLocation>
        <location evidence="13">Mitochondrion matrix</location>
    </subcellularLocation>
</comment>
<dbReference type="GO" id="GO:0019706">
    <property type="term" value="F:protein-cysteine S-palmitoyltransferase activity"/>
    <property type="evidence" value="ECO:0007669"/>
    <property type="project" value="UniProtKB-EC"/>
</dbReference>
<keyword evidence="4 12" id="KW-0808">Transferase</keyword>
<comment type="similarity">
    <text evidence="2 13">Belongs to the PDK/BCKDK protein kinase family.</text>
</comment>
<evidence type="ECO:0000256" key="2">
    <source>
        <dbReference type="ARBA" id="ARBA00006155"/>
    </source>
</evidence>
<keyword evidence="7 13" id="KW-0418">Kinase</keyword>
<dbReference type="GO" id="GO:0004740">
    <property type="term" value="F:pyruvate dehydrogenase (acetyl-transferring) kinase activity"/>
    <property type="evidence" value="ECO:0007669"/>
    <property type="project" value="TreeGrafter"/>
</dbReference>
<feature type="transmembrane region" description="Helical" evidence="12">
    <location>
        <begin position="432"/>
        <end position="455"/>
    </location>
</feature>
<dbReference type="Pfam" id="PF01529">
    <property type="entry name" value="DHHC"/>
    <property type="match status" value="1"/>
</dbReference>
<feature type="domain" description="Palmitoyltransferase DHHC" evidence="14">
    <location>
        <begin position="483"/>
        <end position="560"/>
    </location>
</feature>
<protein>
    <recommendedName>
        <fullName evidence="12 13">Multifunctional fusion protein</fullName>
    </recommendedName>
    <domain>
        <recommendedName>
            <fullName evidence="12">Palmitoyltransferase</fullName>
            <ecNumber evidence="12">2.3.1.225</ecNumber>
        </recommendedName>
    </domain>
    <domain>
        <recommendedName>
            <fullName evidence="13">Protein-serine/threonine kinase</fullName>
            <ecNumber evidence="13">2.7.11.-</ecNumber>
        </recommendedName>
    </domain>
</protein>
<comment type="similarity">
    <text evidence="12">Belongs to the DHHC palmitoyltransferase family.</text>
</comment>
<keyword evidence="10 13" id="KW-0496">Mitochondrion</keyword>
<reference evidence="16" key="1">
    <citation type="submission" date="2021-02" db="EMBL/GenBank/DDBJ databases">
        <authorList>
            <person name="Nowell W R."/>
        </authorList>
    </citation>
    <scope>NUCLEOTIDE SEQUENCE</scope>
</reference>
<gene>
    <name evidence="16" type="ORF">SMN809_LOCUS3600</name>
</gene>
<dbReference type="InterPro" id="IPR036784">
    <property type="entry name" value="AK/P_DHK_N_sf"/>
</dbReference>
<dbReference type="InterPro" id="IPR018955">
    <property type="entry name" value="BCDHK/PDK_N"/>
</dbReference>
<evidence type="ECO:0000256" key="9">
    <source>
        <dbReference type="ARBA" id="ARBA00022989"/>
    </source>
</evidence>
<dbReference type="PANTHER" id="PTHR11947">
    <property type="entry name" value="PYRUVATE DEHYDROGENASE KINASE"/>
    <property type="match status" value="1"/>
</dbReference>
<dbReference type="AlphaFoldDB" id="A0A8S2KC46"/>
<sequence>MSFYRYLSTTVKSSSGNFQPPILSGVVKQLSKFSSQNELIEYSQRPIEYIYPNNMIEACSPQNSTPIDLIKTASDLRDQLLVRLAHCLYSFQSIPFLPAANPTLLSLHERYLKSFENLARFSKIETINDEEKFHEFINRFFIQNNDVIGLLSTGCNEAQKYFKSYKVLKDFLDNVLHKRLSMRLLTEHYLELHKQQKTNQINSDWRGAISMKFSPAKVAQQCINDVSSICFETYTVVPHIELENNIHEPVPFFPNIVEYILRELLKNSMRAVVEYNKISFGKMQNVKKYFDDNRDKPLCKVVISSDPVDEVFTIAIRDEGGGINASYDEIFRYMFTGNVTEADEANKEETEEIGILSDFQERMVQSLPRFCLWMAVISCSPMSTPALGERRVNAYTLPLHYVQVIAIVVMAFLVLMNYFTLCVNIPTHPWQWLNIFLSSIVILPLFIVFITLTYIDPAEDEVLAKSRGPRTDFDRHKHTHVITELYCHVCAVQVTEKAKHCSSCNKCVYLFDHHCIWLNTCVGGKNYRMFLFMLSLVVIGSFFLFINSLLQFIGSFQDSSSLLSLRPYYGA</sequence>
<dbReference type="InterPro" id="IPR001594">
    <property type="entry name" value="Palmitoyltrfase_DHHC"/>
</dbReference>
<dbReference type="SUPFAM" id="SSF69012">
    <property type="entry name" value="alpha-ketoacid dehydrogenase kinase, N-terminal domain"/>
    <property type="match status" value="1"/>
</dbReference>
<evidence type="ECO:0000256" key="8">
    <source>
        <dbReference type="ARBA" id="ARBA00022840"/>
    </source>
</evidence>
<evidence type="ECO:0000313" key="16">
    <source>
        <dbReference type="EMBL" id="CAF3843682.1"/>
    </source>
</evidence>
<dbReference type="Pfam" id="PF10436">
    <property type="entry name" value="BCDHK_Adom3"/>
    <property type="match status" value="1"/>
</dbReference>
<dbReference type="PROSITE" id="PS50216">
    <property type="entry name" value="DHHC"/>
    <property type="match status" value="1"/>
</dbReference>
<evidence type="ECO:0000256" key="10">
    <source>
        <dbReference type="ARBA" id="ARBA00023128"/>
    </source>
</evidence>
<evidence type="ECO:0000259" key="14">
    <source>
        <dbReference type="Pfam" id="PF01529"/>
    </source>
</evidence>
<evidence type="ECO:0000256" key="7">
    <source>
        <dbReference type="ARBA" id="ARBA00022777"/>
    </source>
</evidence>
<evidence type="ECO:0000256" key="3">
    <source>
        <dbReference type="ARBA" id="ARBA00022553"/>
    </source>
</evidence>
<keyword evidence="12" id="KW-0012">Acyltransferase</keyword>
<dbReference type="GO" id="GO:0005524">
    <property type="term" value="F:ATP binding"/>
    <property type="evidence" value="ECO:0007669"/>
    <property type="project" value="UniProtKB-UniRule"/>
</dbReference>
<evidence type="ECO:0000256" key="12">
    <source>
        <dbReference type="RuleBase" id="RU079119"/>
    </source>
</evidence>
<keyword evidence="9 12" id="KW-1133">Transmembrane helix</keyword>
<feature type="domain" description="Branched-chain alpha-ketoacid dehydrogenase kinase/Pyruvate dehydrogenase kinase N-terminal" evidence="15">
    <location>
        <begin position="55"/>
        <end position="209"/>
    </location>
</feature>
<evidence type="ECO:0000256" key="6">
    <source>
        <dbReference type="ARBA" id="ARBA00022741"/>
    </source>
</evidence>
<feature type="non-terminal residue" evidence="16">
    <location>
        <position position="1"/>
    </location>
</feature>
<evidence type="ECO:0000256" key="5">
    <source>
        <dbReference type="ARBA" id="ARBA00022692"/>
    </source>
</evidence>
<keyword evidence="3" id="KW-0597">Phosphoprotein</keyword>
<evidence type="ECO:0000259" key="15">
    <source>
        <dbReference type="Pfam" id="PF10436"/>
    </source>
</evidence>
<comment type="catalytic activity">
    <reaction evidence="12">
        <text>L-cysteinyl-[protein] + hexadecanoyl-CoA = S-hexadecanoyl-L-cysteinyl-[protein] + CoA</text>
        <dbReference type="Rhea" id="RHEA:36683"/>
        <dbReference type="Rhea" id="RHEA-COMP:10131"/>
        <dbReference type="Rhea" id="RHEA-COMP:11032"/>
        <dbReference type="ChEBI" id="CHEBI:29950"/>
        <dbReference type="ChEBI" id="CHEBI:57287"/>
        <dbReference type="ChEBI" id="CHEBI:57379"/>
        <dbReference type="ChEBI" id="CHEBI:74151"/>
        <dbReference type="EC" id="2.3.1.225"/>
    </reaction>
</comment>
<organism evidence="16 17">
    <name type="scientific">Rotaria magnacalcarata</name>
    <dbReference type="NCBI Taxonomy" id="392030"/>
    <lineage>
        <taxon>Eukaryota</taxon>
        <taxon>Metazoa</taxon>
        <taxon>Spiralia</taxon>
        <taxon>Gnathifera</taxon>
        <taxon>Rotifera</taxon>
        <taxon>Eurotatoria</taxon>
        <taxon>Bdelloidea</taxon>
        <taxon>Philodinida</taxon>
        <taxon>Philodinidae</taxon>
        <taxon>Rotaria</taxon>
    </lineage>
</organism>
<accession>A0A8S2KC46</accession>
<dbReference type="Proteomes" id="UP000676336">
    <property type="component" value="Unassembled WGS sequence"/>
</dbReference>
<evidence type="ECO:0000256" key="11">
    <source>
        <dbReference type="ARBA" id="ARBA00023136"/>
    </source>
</evidence>
<dbReference type="PANTHER" id="PTHR11947:SF20">
    <property type="entry name" value="[3-METHYL-2-OXOBUTANOATE DEHYDROGENASE [LIPOAMIDE]] KINASE, MITOCHONDRIAL"/>
    <property type="match status" value="1"/>
</dbReference>
<dbReference type="Gene3D" id="1.20.140.20">
    <property type="entry name" value="Alpha-ketoacid/pyruvate dehydrogenase kinase, N-terminal domain"/>
    <property type="match status" value="1"/>
</dbReference>
<feature type="transmembrane region" description="Helical" evidence="12">
    <location>
        <begin position="400"/>
        <end position="420"/>
    </location>
</feature>
<keyword evidence="11 12" id="KW-0472">Membrane</keyword>
<dbReference type="EC" id="2.7.11.-" evidence="13"/>
<dbReference type="Gene3D" id="3.30.565.10">
    <property type="entry name" value="Histidine kinase-like ATPase, C-terminal domain"/>
    <property type="match status" value="1"/>
</dbReference>
<dbReference type="SUPFAM" id="SSF55874">
    <property type="entry name" value="ATPase domain of HSP90 chaperone/DNA topoisomerase II/histidine kinase"/>
    <property type="match status" value="1"/>
</dbReference>
<dbReference type="EMBL" id="CAJOBI010000764">
    <property type="protein sequence ID" value="CAF3843682.1"/>
    <property type="molecule type" value="Genomic_DNA"/>
</dbReference>
<dbReference type="EC" id="2.3.1.225" evidence="12"/>
<feature type="transmembrane region" description="Helical" evidence="12">
    <location>
        <begin position="529"/>
        <end position="550"/>
    </location>
</feature>
<evidence type="ECO:0000256" key="4">
    <source>
        <dbReference type="ARBA" id="ARBA00022679"/>
    </source>
</evidence>
<evidence type="ECO:0000256" key="13">
    <source>
        <dbReference type="RuleBase" id="RU366032"/>
    </source>
</evidence>
<dbReference type="GO" id="GO:0010906">
    <property type="term" value="P:regulation of glucose metabolic process"/>
    <property type="evidence" value="ECO:0007669"/>
    <property type="project" value="TreeGrafter"/>
</dbReference>
<keyword evidence="8 13" id="KW-0067">ATP-binding</keyword>
<comment type="caution">
    <text evidence="16">The sequence shown here is derived from an EMBL/GenBank/DDBJ whole genome shotgun (WGS) entry which is preliminary data.</text>
</comment>
<dbReference type="GO" id="GO:0005759">
    <property type="term" value="C:mitochondrial matrix"/>
    <property type="evidence" value="ECO:0007669"/>
    <property type="project" value="UniProtKB-SubCell"/>
</dbReference>
<dbReference type="InterPro" id="IPR036890">
    <property type="entry name" value="HATPase_C_sf"/>
</dbReference>
<dbReference type="GO" id="GO:0016020">
    <property type="term" value="C:membrane"/>
    <property type="evidence" value="ECO:0007669"/>
    <property type="project" value="UniProtKB-SubCell"/>
</dbReference>
<evidence type="ECO:0000313" key="17">
    <source>
        <dbReference type="Proteomes" id="UP000676336"/>
    </source>
</evidence>
<proteinExistence type="inferred from homology"/>
<comment type="domain">
    <text evidence="12">The DHHC domain is required for palmitoyltransferase activity.</text>
</comment>
<name>A0A8S2KC46_9BILA</name>
<keyword evidence="5 12" id="KW-0812">Transmembrane</keyword>
<dbReference type="InterPro" id="IPR039028">
    <property type="entry name" value="BCKD/PDK"/>
</dbReference>
<evidence type="ECO:0000256" key="1">
    <source>
        <dbReference type="ARBA" id="ARBA00004141"/>
    </source>
</evidence>